<evidence type="ECO:0000256" key="2">
    <source>
        <dbReference type="SAM" id="Phobius"/>
    </source>
</evidence>
<evidence type="ECO:0000313" key="4">
    <source>
        <dbReference type="EMBL" id="USD23005.1"/>
    </source>
</evidence>
<feature type="transmembrane region" description="Helical" evidence="2">
    <location>
        <begin position="12"/>
        <end position="29"/>
    </location>
</feature>
<reference evidence="4" key="1">
    <citation type="submission" date="2022-02" db="EMBL/GenBank/DDBJ databases">
        <title>Coral-associated bacteria.</title>
        <authorList>
            <person name="Tang K."/>
            <person name="Wang X."/>
        </authorList>
    </citation>
    <scope>NUCLEOTIDE SEQUENCE</scope>
    <source>
        <strain evidence="4">SCSIO 43006</strain>
    </source>
</reference>
<dbReference type="PROSITE" id="PS50930">
    <property type="entry name" value="HTH_LYTTR"/>
    <property type="match status" value="1"/>
</dbReference>
<dbReference type="InterPro" id="IPR046947">
    <property type="entry name" value="LytR-like"/>
</dbReference>
<evidence type="ECO:0000259" key="3">
    <source>
        <dbReference type="PROSITE" id="PS50930"/>
    </source>
</evidence>
<organism evidence="4 5">
    <name type="scientific">Microbulbifer variabilis</name>
    <dbReference type="NCBI Taxonomy" id="266805"/>
    <lineage>
        <taxon>Bacteria</taxon>
        <taxon>Pseudomonadati</taxon>
        <taxon>Pseudomonadota</taxon>
        <taxon>Gammaproteobacteria</taxon>
        <taxon>Cellvibrionales</taxon>
        <taxon>Microbulbiferaceae</taxon>
        <taxon>Microbulbifer</taxon>
    </lineage>
</organism>
<dbReference type="EMBL" id="CP092418">
    <property type="protein sequence ID" value="USD23005.1"/>
    <property type="molecule type" value="Genomic_DNA"/>
</dbReference>
<keyword evidence="5" id="KW-1185">Reference proteome</keyword>
<dbReference type="Gene3D" id="2.40.50.1020">
    <property type="entry name" value="LytTr DNA-binding domain"/>
    <property type="match status" value="1"/>
</dbReference>
<sequence length="283" mass="33379">MTVQMYLARRRQFEIGLCILFLFVLWLVQFTVVYLEHLGAESRFKPWEFLVWEGTSILVVGLLFPLILIWDRRFPLSKETLARHLFIHLLLTLPWSLLHVVAMVALRTAIYYLEGGSYNFGHWGIEFFYEYLKDFRTYGFLLGAVYLYRFLLRRIQGESLEPPDEGRPKDSIERPERLLIKKLGKEFLVNVRDIEWVEAAGNYVNLHLGDRIYPLRDTMAKLLERLDPDDFVRVHRSYIVRLDSIAEIVPLESGDARICLKGGQQIPVSRRYRDLLRTQLRSA</sequence>
<accession>A0ABY4VFB7</accession>
<feature type="transmembrane region" description="Helical" evidence="2">
    <location>
        <begin position="135"/>
        <end position="152"/>
    </location>
</feature>
<keyword evidence="1" id="KW-0902">Two-component regulatory system</keyword>
<dbReference type="PANTHER" id="PTHR37299:SF1">
    <property type="entry name" value="STAGE 0 SPORULATION PROTEIN A HOMOLOG"/>
    <property type="match status" value="1"/>
</dbReference>
<name>A0ABY4VFB7_9GAMM</name>
<proteinExistence type="predicted"/>
<feature type="transmembrane region" description="Helical" evidence="2">
    <location>
        <begin position="49"/>
        <end position="70"/>
    </location>
</feature>
<gene>
    <name evidence="4" type="ORF">MJO52_07705</name>
</gene>
<dbReference type="PANTHER" id="PTHR37299">
    <property type="entry name" value="TRANSCRIPTIONAL REGULATOR-RELATED"/>
    <property type="match status" value="1"/>
</dbReference>
<feature type="domain" description="HTH LytTR-type" evidence="3">
    <location>
        <begin position="178"/>
        <end position="282"/>
    </location>
</feature>
<protein>
    <submittedName>
        <fullName evidence="4">LytTR family transcriptional regulator</fullName>
    </submittedName>
</protein>
<dbReference type="SMART" id="SM00850">
    <property type="entry name" value="LytTR"/>
    <property type="match status" value="1"/>
</dbReference>
<keyword evidence="2" id="KW-0472">Membrane</keyword>
<dbReference type="InterPro" id="IPR007492">
    <property type="entry name" value="LytTR_DNA-bd_dom"/>
</dbReference>
<feature type="transmembrane region" description="Helical" evidence="2">
    <location>
        <begin position="90"/>
        <end position="113"/>
    </location>
</feature>
<keyword evidence="2" id="KW-0812">Transmembrane</keyword>
<dbReference type="PIRSF" id="PIRSF031767">
    <property type="entry name" value="MHYE_LytTR"/>
    <property type="match status" value="1"/>
</dbReference>
<dbReference type="RefSeq" id="WP_252085357.1">
    <property type="nucleotide sequence ID" value="NZ_CP092418.1"/>
</dbReference>
<dbReference type="Proteomes" id="UP001055658">
    <property type="component" value="Chromosome"/>
</dbReference>
<evidence type="ECO:0000256" key="1">
    <source>
        <dbReference type="ARBA" id="ARBA00023012"/>
    </source>
</evidence>
<dbReference type="Pfam" id="PF04397">
    <property type="entry name" value="LytTR"/>
    <property type="match status" value="1"/>
</dbReference>
<dbReference type="InterPro" id="IPR012379">
    <property type="entry name" value="LytTR_MHYE"/>
</dbReference>
<evidence type="ECO:0000313" key="5">
    <source>
        <dbReference type="Proteomes" id="UP001055658"/>
    </source>
</evidence>
<keyword evidence="2" id="KW-1133">Transmembrane helix</keyword>